<dbReference type="Proteomes" id="UP001519887">
    <property type="component" value="Unassembled WGS sequence"/>
</dbReference>
<evidence type="ECO:0000256" key="6">
    <source>
        <dbReference type="ARBA" id="ARBA00022679"/>
    </source>
</evidence>
<keyword evidence="13" id="KW-0812">Transmembrane</keyword>
<feature type="coiled-coil region" evidence="12">
    <location>
        <begin position="344"/>
        <end position="371"/>
    </location>
</feature>
<evidence type="ECO:0000256" key="4">
    <source>
        <dbReference type="ARBA" id="ARBA00022475"/>
    </source>
</evidence>
<dbReference type="Gene3D" id="3.30.565.10">
    <property type="entry name" value="Histidine kinase-like ATPase, C-terminal domain"/>
    <property type="match status" value="1"/>
</dbReference>
<keyword evidence="13" id="KW-1133">Transmembrane helix</keyword>
<keyword evidence="10" id="KW-0902">Two-component regulatory system</keyword>
<evidence type="ECO:0000259" key="15">
    <source>
        <dbReference type="PROSITE" id="PS50885"/>
    </source>
</evidence>
<evidence type="ECO:0000313" key="17">
    <source>
        <dbReference type="Proteomes" id="UP001519887"/>
    </source>
</evidence>
<dbReference type="InterPro" id="IPR004358">
    <property type="entry name" value="Sig_transdc_His_kin-like_C"/>
</dbReference>
<protein>
    <recommendedName>
        <fullName evidence="3">histidine kinase</fullName>
        <ecNumber evidence="3">2.7.13.3</ecNumber>
    </recommendedName>
</protein>
<evidence type="ECO:0000259" key="14">
    <source>
        <dbReference type="PROSITE" id="PS50109"/>
    </source>
</evidence>
<feature type="domain" description="HAMP" evidence="15">
    <location>
        <begin position="304"/>
        <end position="356"/>
    </location>
</feature>
<dbReference type="PRINTS" id="PR00344">
    <property type="entry name" value="BCTRLSENSOR"/>
</dbReference>
<comment type="catalytic activity">
    <reaction evidence="1">
        <text>ATP + protein L-histidine = ADP + protein N-phospho-L-histidine.</text>
        <dbReference type="EC" id="2.7.13.3"/>
    </reaction>
</comment>
<keyword evidence="4" id="KW-1003">Cell membrane</keyword>
<dbReference type="SMART" id="SM00387">
    <property type="entry name" value="HATPase_c"/>
    <property type="match status" value="1"/>
</dbReference>
<comment type="subcellular location">
    <subcellularLocation>
        <location evidence="2">Cell membrane</location>
        <topology evidence="2">Multi-pass membrane protein</topology>
    </subcellularLocation>
</comment>
<evidence type="ECO:0000256" key="8">
    <source>
        <dbReference type="ARBA" id="ARBA00022777"/>
    </source>
</evidence>
<keyword evidence="5" id="KW-0597">Phosphoprotein</keyword>
<evidence type="ECO:0000256" key="13">
    <source>
        <dbReference type="SAM" id="Phobius"/>
    </source>
</evidence>
<dbReference type="InterPro" id="IPR005467">
    <property type="entry name" value="His_kinase_dom"/>
</dbReference>
<dbReference type="PANTHER" id="PTHR34220">
    <property type="entry name" value="SENSOR HISTIDINE KINASE YPDA"/>
    <property type="match status" value="1"/>
</dbReference>
<evidence type="ECO:0000256" key="5">
    <source>
        <dbReference type="ARBA" id="ARBA00022553"/>
    </source>
</evidence>
<dbReference type="Gene3D" id="6.10.340.10">
    <property type="match status" value="1"/>
</dbReference>
<dbReference type="GO" id="GO:0016301">
    <property type="term" value="F:kinase activity"/>
    <property type="evidence" value="ECO:0007669"/>
    <property type="project" value="UniProtKB-KW"/>
</dbReference>
<dbReference type="InterPro" id="IPR003660">
    <property type="entry name" value="HAMP_dom"/>
</dbReference>
<feature type="transmembrane region" description="Helical" evidence="13">
    <location>
        <begin position="280"/>
        <end position="303"/>
    </location>
</feature>
<evidence type="ECO:0000313" key="16">
    <source>
        <dbReference type="EMBL" id="MBW7455194.1"/>
    </source>
</evidence>
<evidence type="ECO:0000256" key="10">
    <source>
        <dbReference type="ARBA" id="ARBA00023012"/>
    </source>
</evidence>
<organism evidence="16 17">
    <name type="scientific">Paenibacillus sepulcri</name>
    <dbReference type="NCBI Taxonomy" id="359917"/>
    <lineage>
        <taxon>Bacteria</taxon>
        <taxon>Bacillati</taxon>
        <taxon>Bacillota</taxon>
        <taxon>Bacilli</taxon>
        <taxon>Bacillales</taxon>
        <taxon>Paenibacillaceae</taxon>
        <taxon>Paenibacillus</taxon>
    </lineage>
</organism>
<feature type="transmembrane region" description="Helical" evidence="13">
    <location>
        <begin position="14"/>
        <end position="37"/>
    </location>
</feature>
<name>A0ABS7C2R7_9BACL</name>
<dbReference type="InterPro" id="IPR010559">
    <property type="entry name" value="Sig_transdc_His_kin_internal"/>
</dbReference>
<dbReference type="PROSITE" id="PS50109">
    <property type="entry name" value="HIS_KIN"/>
    <property type="match status" value="1"/>
</dbReference>
<feature type="domain" description="Histidine kinase" evidence="14">
    <location>
        <begin position="466"/>
        <end position="568"/>
    </location>
</feature>
<keyword evidence="9" id="KW-0067">ATP-binding</keyword>
<gene>
    <name evidence="16" type="ORF">K0U00_14305</name>
</gene>
<accession>A0ABS7C2R7</accession>
<proteinExistence type="predicted"/>
<evidence type="ECO:0000256" key="1">
    <source>
        <dbReference type="ARBA" id="ARBA00000085"/>
    </source>
</evidence>
<dbReference type="SUPFAM" id="SSF55874">
    <property type="entry name" value="ATPase domain of HSP90 chaperone/DNA topoisomerase II/histidine kinase"/>
    <property type="match status" value="1"/>
</dbReference>
<dbReference type="EMBL" id="JAHZIK010000319">
    <property type="protein sequence ID" value="MBW7455194.1"/>
    <property type="molecule type" value="Genomic_DNA"/>
</dbReference>
<keyword evidence="11 13" id="KW-0472">Membrane</keyword>
<keyword evidence="6" id="KW-0808">Transferase</keyword>
<sequence length="574" mass="66255">MLNHHSQLTLKKRIVFIFAASTFIPFFCTAVISYNAINSILTSRLESGIESNLDQIVLSLENSIDNINHISQQLAYPGSIAVKLETYLDTGNPNIRRNLVDQIKQEINHATFTNPSIGLTMYYRENGQVLFENFPLKDSFDIGNLPALAKYYKITYFGPHISNQRFTNEYVLSATREVDIPGKESLYIYIESGYKLTQNILQADRSVKNTFNLIMDNNGKIGYSELESVFPVSSRFQGSMSGKQSGMIGDYYWFGKKSNQGWEFVTLIPVSEYNKEKQHWITQMVVLSLMFAIISLLIAWMLWKMVYKPLNRFSLEIRSMAHSDFDSRYDETRIPEFDFLLIQFQKMKKQIRELFVEVELKEKRRMDLEIEKLRYQINPHFLMNTLDTAHWLAVMNGQKEIDRLVLSLNKLLHYNLGKMGVVSTISQEIESLKNYLILQQIRYDFEFVVRIHVDDKILSEPVPRFILQPLVENALYHGIKDNGSILVEVRFDQGILISVFDNGIGLSQETIDKLLDRDCPAEEQLGMGIGINYVKRMVDSHYEGRARLDINSMPGEGTTVCLSLPVQKEEARND</sequence>
<dbReference type="InterPro" id="IPR050640">
    <property type="entry name" value="Bact_2-comp_sensor_kinase"/>
</dbReference>
<evidence type="ECO:0000256" key="9">
    <source>
        <dbReference type="ARBA" id="ARBA00022840"/>
    </source>
</evidence>
<keyword evidence="17" id="KW-1185">Reference proteome</keyword>
<keyword evidence="8 16" id="KW-0418">Kinase</keyword>
<reference evidence="16 17" key="1">
    <citation type="submission" date="2021-07" db="EMBL/GenBank/DDBJ databases">
        <title>Paenibacillus radiodurans sp. nov., isolated from the southeastern edge of Tengger Desert.</title>
        <authorList>
            <person name="Zhang G."/>
        </authorList>
    </citation>
    <scope>NUCLEOTIDE SEQUENCE [LARGE SCALE GENOMIC DNA]</scope>
    <source>
        <strain evidence="16 17">CCM 7311</strain>
    </source>
</reference>
<dbReference type="PANTHER" id="PTHR34220:SF7">
    <property type="entry name" value="SENSOR HISTIDINE KINASE YPDA"/>
    <property type="match status" value="1"/>
</dbReference>
<dbReference type="Pfam" id="PF06580">
    <property type="entry name" value="His_kinase"/>
    <property type="match status" value="1"/>
</dbReference>
<comment type="caution">
    <text evidence="16">The sequence shown here is derived from an EMBL/GenBank/DDBJ whole genome shotgun (WGS) entry which is preliminary data.</text>
</comment>
<evidence type="ECO:0000256" key="2">
    <source>
        <dbReference type="ARBA" id="ARBA00004651"/>
    </source>
</evidence>
<dbReference type="InterPro" id="IPR036890">
    <property type="entry name" value="HATPase_C_sf"/>
</dbReference>
<keyword evidence="12" id="KW-0175">Coiled coil</keyword>
<dbReference type="Pfam" id="PF02518">
    <property type="entry name" value="HATPase_c"/>
    <property type="match status" value="1"/>
</dbReference>
<dbReference type="InterPro" id="IPR003594">
    <property type="entry name" value="HATPase_dom"/>
</dbReference>
<evidence type="ECO:0000256" key="3">
    <source>
        <dbReference type="ARBA" id="ARBA00012438"/>
    </source>
</evidence>
<dbReference type="EC" id="2.7.13.3" evidence="3"/>
<keyword evidence="7" id="KW-0547">Nucleotide-binding</keyword>
<evidence type="ECO:0000256" key="12">
    <source>
        <dbReference type="SAM" id="Coils"/>
    </source>
</evidence>
<dbReference type="PROSITE" id="PS50885">
    <property type="entry name" value="HAMP"/>
    <property type="match status" value="1"/>
</dbReference>
<evidence type="ECO:0000256" key="7">
    <source>
        <dbReference type="ARBA" id="ARBA00022741"/>
    </source>
</evidence>
<evidence type="ECO:0000256" key="11">
    <source>
        <dbReference type="ARBA" id="ARBA00023136"/>
    </source>
</evidence>